<sequence length="738" mass="79268">MAGASLVEPEFVAHLFAPLDGPDSEAALGRVRTLWTNCRDQLGLQRPILEVDLPAVLPPVLKAGSDGPVAATEDVAAQFQLIARVEHDLLNVSFAAASLDAMSRSRPSLAASAPLGWHEFSRWWATLGGEVPLLGAAVVLLAKTDEVAGVRVRAEVPARADDGDRWWESRFALDDFAAWETSAPGSAAARRLVLLGAPDQDAELSRFVWSDGGTGLPPLGRYLMHAAKLRYLARVHDQGREPAQLQVRLAARLDEVTTLLRGGGGRGQDNRDHGGRATEQAELAGAEAELAGTLAALRKMRRSVEIARSNMAKALAEPLPGDAELGPWLSDQLADDAEYLQATYEQVRAVRAALPGPAGAEPTPVPPRARHDPAESAATAAPDEESRPVNRIAFGVDVVSYSSRTTPQQRELQRRVAGMAERVLAGLGLDLRDTDRQSAGDGMMVVLPPGVEDEIALPRLLHGWRAQVVADNAENPGDRIRMRLSVGSGRFTKAALGFSGSTIISVGRLLDSNAIRAAVNDHPDADLVAIVTDRIYQDVVGEGYDGLTAGEFQQIEAGAKTFRATAWLWTGSAGRPAAAAQQNRDVFVIHGRDRRTREAVFGLLRALDLLPLSWEQIVGRTGKPSPHRDDVVNEGFAAGPGALVVITREDSNSVDTDVLIRAGRALALQPDRTILVVIGDVPRMGDLESREKVCLTEDTAEARALFQHQVAQRLRTVGYPVDTTGTEWLDASRFDGLV</sequence>
<feature type="region of interest" description="Disordered" evidence="1">
    <location>
        <begin position="355"/>
        <end position="389"/>
    </location>
</feature>
<organism evidence="4 5">
    <name type="scientific">Paractinoplanes lichenicola</name>
    <dbReference type="NCBI Taxonomy" id="2802976"/>
    <lineage>
        <taxon>Bacteria</taxon>
        <taxon>Bacillati</taxon>
        <taxon>Actinomycetota</taxon>
        <taxon>Actinomycetes</taxon>
        <taxon>Micromonosporales</taxon>
        <taxon>Micromonosporaceae</taxon>
        <taxon>Paractinoplanes</taxon>
    </lineage>
</organism>
<reference evidence="4 5" key="1">
    <citation type="submission" date="2021-01" db="EMBL/GenBank/DDBJ databases">
        <title>Actinoplanes sp. nov. LDG1-01 isolated from lichen.</title>
        <authorList>
            <person name="Saeng-In P."/>
            <person name="Phongsopitanun W."/>
            <person name="Kanchanasin P."/>
            <person name="Yuki M."/>
            <person name="Kudo T."/>
            <person name="Ohkuma M."/>
            <person name="Tanasupawat S."/>
        </authorList>
    </citation>
    <scope>NUCLEOTIDE SEQUENCE [LARGE SCALE GENOMIC DNA]</scope>
    <source>
        <strain evidence="4 5">LDG1-01</strain>
    </source>
</reference>
<feature type="domain" description="CASPASE and TPR Repeat-Associated C-terminal" evidence="3">
    <location>
        <begin position="217"/>
        <end position="345"/>
    </location>
</feature>
<evidence type="ECO:0000256" key="1">
    <source>
        <dbReference type="SAM" id="MobiDB-lite"/>
    </source>
</evidence>
<evidence type="ECO:0000259" key="3">
    <source>
        <dbReference type="Pfam" id="PF20270"/>
    </source>
</evidence>
<evidence type="ECO:0000313" key="4">
    <source>
        <dbReference type="EMBL" id="MBL7259411.1"/>
    </source>
</evidence>
<dbReference type="InterPro" id="IPR046923">
    <property type="entry name" value="CATRA-C"/>
</dbReference>
<dbReference type="Pfam" id="PF20270">
    <property type="entry name" value="CATRA-C"/>
    <property type="match status" value="1"/>
</dbReference>
<proteinExistence type="predicted"/>
<evidence type="ECO:0000313" key="5">
    <source>
        <dbReference type="Proteomes" id="UP000598996"/>
    </source>
</evidence>
<dbReference type="Pfam" id="PF20269">
    <property type="entry name" value="CATRA-N"/>
    <property type="match status" value="1"/>
</dbReference>
<dbReference type="NCBIfam" id="NF038357">
    <property type="entry name" value="BN6_48550_fam"/>
    <property type="match status" value="1"/>
</dbReference>
<keyword evidence="5" id="KW-1185">Reference proteome</keyword>
<dbReference type="Proteomes" id="UP000598996">
    <property type="component" value="Unassembled WGS sequence"/>
</dbReference>
<accession>A0ABS1VY44</accession>
<evidence type="ECO:0008006" key="6">
    <source>
        <dbReference type="Google" id="ProtNLM"/>
    </source>
</evidence>
<gene>
    <name evidence="4" type="ORF">JKJ07_34360</name>
</gene>
<name>A0ABS1VY44_9ACTN</name>
<evidence type="ECO:0000259" key="2">
    <source>
        <dbReference type="Pfam" id="PF20269"/>
    </source>
</evidence>
<dbReference type="InterPro" id="IPR046922">
    <property type="entry name" value="CATRA-N"/>
</dbReference>
<dbReference type="EMBL" id="JAENHO010000011">
    <property type="protein sequence ID" value="MBL7259411.1"/>
    <property type="molecule type" value="Genomic_DNA"/>
</dbReference>
<feature type="domain" description="CASPASE and TPR Repeat-Associated N-terminal" evidence="2">
    <location>
        <begin position="10"/>
        <end position="212"/>
    </location>
</feature>
<protein>
    <recommendedName>
        <fullName evidence="6">CD-NTase-associated protein 12/Pycsar effector protein TIR domain-containing protein</fullName>
    </recommendedName>
</protein>
<comment type="caution">
    <text evidence="4">The sequence shown here is derived from an EMBL/GenBank/DDBJ whole genome shotgun (WGS) entry which is preliminary data.</text>
</comment>
<dbReference type="RefSeq" id="WP_202996114.1">
    <property type="nucleotide sequence ID" value="NZ_JAENHO010000011.1"/>
</dbReference>